<dbReference type="InParanoid" id="A0A7M7PUJ7"/>
<evidence type="ECO:0000313" key="4">
    <source>
        <dbReference type="Proteomes" id="UP000007110"/>
    </source>
</evidence>
<evidence type="ECO:0000313" key="3">
    <source>
        <dbReference type="EnsemblMetazoa" id="XP_030855263"/>
    </source>
</evidence>
<dbReference type="KEGG" id="spu:115929664"/>
<dbReference type="PANTHER" id="PTHR23282:SF101">
    <property type="entry name" value="MAM DOMAIN-CONTAINING PROTEIN"/>
    <property type="match status" value="1"/>
</dbReference>
<dbReference type="Gene3D" id="2.60.120.200">
    <property type="match status" value="1"/>
</dbReference>
<evidence type="ECO:0000259" key="2">
    <source>
        <dbReference type="PROSITE" id="PS50060"/>
    </source>
</evidence>
<reference evidence="3" key="2">
    <citation type="submission" date="2021-01" db="UniProtKB">
        <authorList>
            <consortium name="EnsemblMetazoa"/>
        </authorList>
    </citation>
    <scope>IDENTIFICATION</scope>
</reference>
<dbReference type="GO" id="GO:0016020">
    <property type="term" value="C:membrane"/>
    <property type="evidence" value="ECO:0007669"/>
    <property type="project" value="InterPro"/>
</dbReference>
<keyword evidence="4" id="KW-1185">Reference proteome</keyword>
<dbReference type="InterPro" id="IPR051560">
    <property type="entry name" value="MAM_domain-containing"/>
</dbReference>
<proteinExistence type="predicted"/>
<dbReference type="EnsemblMetazoa" id="XM_030999403">
    <property type="protein sequence ID" value="XP_030855263"/>
    <property type="gene ID" value="LOC115929664"/>
</dbReference>
<dbReference type="CDD" id="cd06263">
    <property type="entry name" value="MAM"/>
    <property type="match status" value="1"/>
</dbReference>
<dbReference type="Proteomes" id="UP000007110">
    <property type="component" value="Unassembled WGS sequence"/>
</dbReference>
<dbReference type="InterPro" id="IPR000998">
    <property type="entry name" value="MAM_dom"/>
</dbReference>
<feature type="domain" description="MAM" evidence="2">
    <location>
        <begin position="6"/>
        <end position="144"/>
    </location>
</feature>
<dbReference type="InterPro" id="IPR013320">
    <property type="entry name" value="ConA-like_dom_sf"/>
</dbReference>
<dbReference type="Pfam" id="PF00629">
    <property type="entry name" value="MAM"/>
    <property type="match status" value="1"/>
</dbReference>
<reference evidence="4" key="1">
    <citation type="submission" date="2015-02" db="EMBL/GenBank/DDBJ databases">
        <title>Genome sequencing for Strongylocentrotus purpuratus.</title>
        <authorList>
            <person name="Murali S."/>
            <person name="Liu Y."/>
            <person name="Vee V."/>
            <person name="English A."/>
            <person name="Wang M."/>
            <person name="Skinner E."/>
            <person name="Han Y."/>
            <person name="Muzny D.M."/>
            <person name="Worley K.C."/>
            <person name="Gibbs R.A."/>
        </authorList>
    </citation>
    <scope>NUCLEOTIDE SEQUENCE</scope>
</reference>
<dbReference type="RefSeq" id="XP_030855264.1">
    <property type="nucleotide sequence ID" value="XM_030999404.1"/>
</dbReference>
<organism evidence="3 4">
    <name type="scientific">Strongylocentrotus purpuratus</name>
    <name type="common">Purple sea urchin</name>
    <dbReference type="NCBI Taxonomy" id="7668"/>
    <lineage>
        <taxon>Eukaryota</taxon>
        <taxon>Metazoa</taxon>
        <taxon>Echinodermata</taxon>
        <taxon>Eleutherozoa</taxon>
        <taxon>Echinozoa</taxon>
        <taxon>Echinoidea</taxon>
        <taxon>Euechinoidea</taxon>
        <taxon>Echinacea</taxon>
        <taxon>Camarodonta</taxon>
        <taxon>Echinidea</taxon>
        <taxon>Strongylocentrotidae</taxon>
        <taxon>Strongylocentrotus</taxon>
    </lineage>
</organism>
<dbReference type="OrthoDB" id="412155at2759"/>
<feature type="region of interest" description="Disordered" evidence="1">
    <location>
        <begin position="1"/>
        <end position="24"/>
    </location>
</feature>
<dbReference type="SMART" id="SM00137">
    <property type="entry name" value="MAM"/>
    <property type="match status" value="1"/>
</dbReference>
<name>A0A7M7PUJ7_STRPU</name>
<dbReference type="SUPFAM" id="SSF49899">
    <property type="entry name" value="Concanavalin A-like lectins/glucanases"/>
    <property type="match status" value="1"/>
</dbReference>
<sequence length="169" mass="18614">MFTPGWEVREGASTNPYTGPPGGYDPSGEAIGNYTYVSSHGKLDRAMAELESLTYQESGALCSINFFYYMNGTDTGTLTLSVAMDNQRYPIWQRLGSQAARWIDEVILLRSMPSPFQIVFEATMTGGSEGDIALDNIQLLDCSPGQLIVEVTRGVFHKDPKLNLSLSWT</sequence>
<dbReference type="EnsemblMetazoa" id="XM_030999404">
    <property type="protein sequence ID" value="XP_030855264"/>
    <property type="gene ID" value="LOC115929664"/>
</dbReference>
<dbReference type="RefSeq" id="XP_030855263.1">
    <property type="nucleotide sequence ID" value="XM_030999403.1"/>
</dbReference>
<evidence type="ECO:0000256" key="1">
    <source>
        <dbReference type="SAM" id="MobiDB-lite"/>
    </source>
</evidence>
<dbReference type="PANTHER" id="PTHR23282">
    <property type="entry name" value="APICAL ENDOSOMAL GLYCOPROTEIN PRECURSOR"/>
    <property type="match status" value="1"/>
</dbReference>
<protein>
    <recommendedName>
        <fullName evidence="2">MAM domain-containing protein</fullName>
    </recommendedName>
</protein>
<dbReference type="GeneID" id="115929664"/>
<accession>A0A7M7PUJ7</accession>
<dbReference type="AlphaFoldDB" id="A0A7M7PUJ7"/>
<dbReference type="PROSITE" id="PS50060">
    <property type="entry name" value="MAM_2"/>
    <property type="match status" value="1"/>
</dbReference>